<feature type="domain" description="HTH tetR-type" evidence="4">
    <location>
        <begin position="29"/>
        <end position="89"/>
    </location>
</feature>
<name>A0A543N8Z0_9ACTN</name>
<accession>A0A543N8Z0</accession>
<evidence type="ECO:0000313" key="6">
    <source>
        <dbReference type="Proteomes" id="UP000317422"/>
    </source>
</evidence>
<dbReference type="InterPro" id="IPR050109">
    <property type="entry name" value="HTH-type_TetR-like_transc_reg"/>
</dbReference>
<sequence>MGKTGGDGPEIRNELPVLGHGGTERADAARNRRKILDAASRILDTAGPDGLLMEEVAAAAGVGVGTLYRRFGDRAGLTYALLDAEERTLQESILHGPPPLGPGAEPMPRLRSFLRELLWRVVRQRALLVSAESNSARARFTAGAYGVHHAHVAGLLREARPDLDSHYMADALLAPLTATLITHQLDACSMSVERIEAGLDTLVDSLEATAPAPRT</sequence>
<dbReference type="PROSITE" id="PS50977">
    <property type="entry name" value="HTH_TETR_2"/>
    <property type="match status" value="1"/>
</dbReference>
<dbReference type="PANTHER" id="PTHR30055">
    <property type="entry name" value="HTH-TYPE TRANSCRIPTIONAL REGULATOR RUTR"/>
    <property type="match status" value="1"/>
</dbReference>
<dbReference type="EMBL" id="VFQC01000002">
    <property type="protein sequence ID" value="TQN28293.1"/>
    <property type="molecule type" value="Genomic_DNA"/>
</dbReference>
<dbReference type="GO" id="GO:0003700">
    <property type="term" value="F:DNA-binding transcription factor activity"/>
    <property type="evidence" value="ECO:0007669"/>
    <property type="project" value="TreeGrafter"/>
</dbReference>
<keyword evidence="1 2" id="KW-0238">DNA-binding</keyword>
<gene>
    <name evidence="5" type="ORF">FHX37_3626</name>
</gene>
<reference evidence="5 6" key="1">
    <citation type="submission" date="2019-06" db="EMBL/GenBank/DDBJ databases">
        <title>Sequencing the genomes of 1000 actinobacteria strains.</title>
        <authorList>
            <person name="Klenk H.-P."/>
        </authorList>
    </citation>
    <scope>NUCLEOTIDE SEQUENCE [LARGE SCALE GENOMIC DNA]</scope>
    <source>
        <strain evidence="5 6">DSM 45015</strain>
    </source>
</reference>
<feature type="region of interest" description="Disordered" evidence="3">
    <location>
        <begin position="1"/>
        <end position="26"/>
    </location>
</feature>
<evidence type="ECO:0000256" key="2">
    <source>
        <dbReference type="PROSITE-ProRule" id="PRU00335"/>
    </source>
</evidence>
<keyword evidence="6" id="KW-1185">Reference proteome</keyword>
<feature type="DNA-binding region" description="H-T-H motif" evidence="2">
    <location>
        <begin position="52"/>
        <end position="71"/>
    </location>
</feature>
<comment type="caution">
    <text evidence="5">The sequence shown here is derived from an EMBL/GenBank/DDBJ whole genome shotgun (WGS) entry which is preliminary data.</text>
</comment>
<dbReference type="Proteomes" id="UP000317422">
    <property type="component" value="Unassembled WGS sequence"/>
</dbReference>
<dbReference type="GO" id="GO:0000976">
    <property type="term" value="F:transcription cis-regulatory region binding"/>
    <property type="evidence" value="ECO:0007669"/>
    <property type="project" value="TreeGrafter"/>
</dbReference>
<dbReference type="InterPro" id="IPR009057">
    <property type="entry name" value="Homeodomain-like_sf"/>
</dbReference>
<dbReference type="SUPFAM" id="SSF48498">
    <property type="entry name" value="Tetracyclin repressor-like, C-terminal domain"/>
    <property type="match status" value="1"/>
</dbReference>
<dbReference type="Gene3D" id="1.10.357.10">
    <property type="entry name" value="Tetracycline Repressor, domain 2"/>
    <property type="match status" value="1"/>
</dbReference>
<evidence type="ECO:0000256" key="1">
    <source>
        <dbReference type="ARBA" id="ARBA00023125"/>
    </source>
</evidence>
<organism evidence="5 6">
    <name type="scientific">Haloactinospora alba</name>
    <dbReference type="NCBI Taxonomy" id="405555"/>
    <lineage>
        <taxon>Bacteria</taxon>
        <taxon>Bacillati</taxon>
        <taxon>Actinomycetota</taxon>
        <taxon>Actinomycetes</taxon>
        <taxon>Streptosporangiales</taxon>
        <taxon>Nocardiopsidaceae</taxon>
        <taxon>Haloactinospora</taxon>
    </lineage>
</organism>
<evidence type="ECO:0000259" key="4">
    <source>
        <dbReference type="PROSITE" id="PS50977"/>
    </source>
</evidence>
<dbReference type="AlphaFoldDB" id="A0A543N8Z0"/>
<dbReference type="Pfam" id="PF00440">
    <property type="entry name" value="TetR_N"/>
    <property type="match status" value="1"/>
</dbReference>
<dbReference type="InterPro" id="IPR036271">
    <property type="entry name" value="Tet_transcr_reg_TetR-rel_C_sf"/>
</dbReference>
<evidence type="ECO:0000256" key="3">
    <source>
        <dbReference type="SAM" id="MobiDB-lite"/>
    </source>
</evidence>
<dbReference type="PANTHER" id="PTHR30055:SF209">
    <property type="entry name" value="POSSIBLE TRANSCRIPTIONAL REGULATORY PROTEIN (PROBABLY TETR-FAMILY)"/>
    <property type="match status" value="1"/>
</dbReference>
<protein>
    <submittedName>
        <fullName evidence="5">TetR family transcriptional regulator</fullName>
    </submittedName>
</protein>
<dbReference type="InterPro" id="IPR001647">
    <property type="entry name" value="HTH_TetR"/>
</dbReference>
<dbReference type="PRINTS" id="PR00455">
    <property type="entry name" value="HTHTETR"/>
</dbReference>
<dbReference type="RefSeq" id="WP_246062422.1">
    <property type="nucleotide sequence ID" value="NZ_VFQC01000002.1"/>
</dbReference>
<evidence type="ECO:0000313" key="5">
    <source>
        <dbReference type="EMBL" id="TQN28293.1"/>
    </source>
</evidence>
<dbReference type="SUPFAM" id="SSF46689">
    <property type="entry name" value="Homeodomain-like"/>
    <property type="match status" value="1"/>
</dbReference>
<proteinExistence type="predicted"/>